<dbReference type="KEGG" id="ppi:YSA_02403"/>
<name>I3URE7_PSEPU</name>
<dbReference type="Proteomes" id="UP000005268">
    <property type="component" value="Chromosome"/>
</dbReference>
<evidence type="ECO:0000313" key="2">
    <source>
        <dbReference type="Proteomes" id="UP000005268"/>
    </source>
</evidence>
<gene>
    <name evidence="1" type="ORF">YSA_02403</name>
</gene>
<reference evidence="1 2" key="1">
    <citation type="journal article" date="2012" name="J. Bacteriol.">
        <title>Complete Genome Sequence of the Naphthalene-Degrading Pseudomonas putida Strain ND6.</title>
        <authorList>
            <person name="Li S."/>
            <person name="Zhao H."/>
            <person name="Li Y."/>
            <person name="Niu S."/>
            <person name="Cai B."/>
        </authorList>
    </citation>
    <scope>NUCLEOTIDE SEQUENCE [LARGE SCALE GENOMIC DNA]</scope>
    <source>
        <strain evidence="1 2">ND6</strain>
    </source>
</reference>
<evidence type="ECO:0000313" key="1">
    <source>
        <dbReference type="EMBL" id="AFK68068.1"/>
    </source>
</evidence>
<accession>I3URE7</accession>
<organism evidence="1 2">
    <name type="scientific">Pseudomonas putida ND6</name>
    <dbReference type="NCBI Taxonomy" id="231023"/>
    <lineage>
        <taxon>Bacteria</taxon>
        <taxon>Pseudomonadati</taxon>
        <taxon>Pseudomonadota</taxon>
        <taxon>Gammaproteobacteria</taxon>
        <taxon>Pseudomonadales</taxon>
        <taxon>Pseudomonadaceae</taxon>
        <taxon>Pseudomonas</taxon>
    </lineage>
</organism>
<dbReference type="AlphaFoldDB" id="I3URE7"/>
<sequence length="64" mass="7418">MTGEYRGIQALNHPIARLPERFWRNCLRAYSPEHQAVIDLKTALYTTIITLHFNSSGAFRSRRA</sequence>
<proteinExistence type="predicted"/>
<dbReference type="EMBL" id="CP003588">
    <property type="protein sequence ID" value="AFK68068.1"/>
    <property type="molecule type" value="Genomic_DNA"/>
</dbReference>
<dbReference type="HOGENOM" id="CLU_2864492_0_0_6"/>
<protein>
    <submittedName>
        <fullName evidence="1">Uncharacterized protein</fullName>
    </submittedName>
</protein>